<organism evidence="2 3">
    <name type="scientific">Sphingomonas changnyeongensis</name>
    <dbReference type="NCBI Taxonomy" id="2698679"/>
    <lineage>
        <taxon>Bacteria</taxon>
        <taxon>Pseudomonadati</taxon>
        <taxon>Pseudomonadota</taxon>
        <taxon>Alphaproteobacteria</taxon>
        <taxon>Sphingomonadales</taxon>
        <taxon>Sphingomonadaceae</taxon>
        <taxon>Sphingomonas</taxon>
    </lineage>
</organism>
<accession>A0A7Z2NUA0</accession>
<sequence>MAELYSGSYMLFLCRYRLSSPHLENDWKLRDEQRLPSHFRSFGRPSDQPETRHAQGRRPGAKSNRTDRPEQSAEKQKLPPPREAISRFHDNRIDAIRASARRCAARGSARRAAPPPPIEVNQVAMICWQG</sequence>
<dbReference type="AlphaFoldDB" id="A0A7Z2NUA0"/>
<evidence type="ECO:0000313" key="2">
    <source>
        <dbReference type="EMBL" id="QHL89782.1"/>
    </source>
</evidence>
<protein>
    <submittedName>
        <fullName evidence="2">Uncharacterized protein</fullName>
    </submittedName>
</protein>
<feature type="compositionally biased region" description="Basic and acidic residues" evidence="1">
    <location>
        <begin position="64"/>
        <end position="77"/>
    </location>
</feature>
<dbReference type="EMBL" id="CP047895">
    <property type="protein sequence ID" value="QHL89782.1"/>
    <property type="molecule type" value="Genomic_DNA"/>
</dbReference>
<evidence type="ECO:0000313" key="3">
    <source>
        <dbReference type="Proteomes" id="UP000464468"/>
    </source>
</evidence>
<gene>
    <name evidence="2" type="ORF">GVO57_01770</name>
</gene>
<evidence type="ECO:0000256" key="1">
    <source>
        <dbReference type="SAM" id="MobiDB-lite"/>
    </source>
</evidence>
<proteinExistence type="predicted"/>
<dbReference type="KEGG" id="schy:GVO57_01770"/>
<dbReference type="RefSeq" id="WP_160591351.1">
    <property type="nucleotide sequence ID" value="NZ_CP047895.1"/>
</dbReference>
<keyword evidence="3" id="KW-1185">Reference proteome</keyword>
<reference evidence="2 3" key="1">
    <citation type="submission" date="2020-01" db="EMBL/GenBank/DDBJ databases">
        <title>Sphingomonas sp. C33 whole genome sequece.</title>
        <authorList>
            <person name="Park C."/>
        </authorList>
    </citation>
    <scope>NUCLEOTIDE SEQUENCE [LARGE SCALE GENOMIC DNA]</scope>
    <source>
        <strain evidence="2 3">C33</strain>
    </source>
</reference>
<name>A0A7Z2NUA0_9SPHN</name>
<feature type="region of interest" description="Disordered" evidence="1">
    <location>
        <begin position="38"/>
        <end position="91"/>
    </location>
</feature>
<dbReference type="Proteomes" id="UP000464468">
    <property type="component" value="Chromosome"/>
</dbReference>